<dbReference type="InterPro" id="IPR036890">
    <property type="entry name" value="HATPase_C_sf"/>
</dbReference>
<dbReference type="Pfam" id="PF01119">
    <property type="entry name" value="DNA_mis_repair"/>
    <property type="match status" value="1"/>
</dbReference>
<comment type="similarity">
    <text evidence="1 4">Belongs to the DNA mismatch repair MutL/HexB family.</text>
</comment>
<dbReference type="GO" id="GO:0004519">
    <property type="term" value="F:endonuclease activity"/>
    <property type="evidence" value="ECO:0007669"/>
    <property type="project" value="UniProtKB-KW"/>
</dbReference>
<dbReference type="Pfam" id="PF08676">
    <property type="entry name" value="MutL_C"/>
    <property type="match status" value="1"/>
</dbReference>
<dbReference type="SMART" id="SM01340">
    <property type="entry name" value="DNA_mis_repair"/>
    <property type="match status" value="1"/>
</dbReference>
<dbReference type="Gene3D" id="3.30.1540.20">
    <property type="entry name" value="MutL, C-terminal domain, dimerisation subdomain"/>
    <property type="match status" value="1"/>
</dbReference>
<dbReference type="SUPFAM" id="SSF54211">
    <property type="entry name" value="Ribosomal protein S5 domain 2-like"/>
    <property type="match status" value="1"/>
</dbReference>
<proteinExistence type="inferred from homology"/>
<evidence type="ECO:0000256" key="3">
    <source>
        <dbReference type="ARBA" id="ARBA00023204"/>
    </source>
</evidence>
<dbReference type="InterPro" id="IPR042120">
    <property type="entry name" value="MutL_C_dimsub"/>
</dbReference>
<dbReference type="CDD" id="cd16926">
    <property type="entry name" value="HATPase_MutL-MLH-PMS-like"/>
    <property type="match status" value="1"/>
</dbReference>
<dbReference type="InterPro" id="IPR014762">
    <property type="entry name" value="DNA_mismatch_repair_CS"/>
</dbReference>
<dbReference type="InterPro" id="IPR013507">
    <property type="entry name" value="DNA_mismatch_S5_2-like"/>
</dbReference>
<feature type="domain" description="DNA mismatch repair protein S5" evidence="7">
    <location>
        <begin position="209"/>
        <end position="327"/>
    </location>
</feature>
<feature type="compositionally biased region" description="Basic and acidic residues" evidence="5">
    <location>
        <begin position="436"/>
        <end position="456"/>
    </location>
</feature>
<evidence type="ECO:0000256" key="1">
    <source>
        <dbReference type="ARBA" id="ARBA00006082"/>
    </source>
</evidence>
<feature type="region of interest" description="Disordered" evidence="5">
    <location>
        <begin position="381"/>
        <end position="466"/>
    </location>
</feature>
<dbReference type="SUPFAM" id="SSF118116">
    <property type="entry name" value="DNA mismatch repair protein MutL"/>
    <property type="match status" value="1"/>
</dbReference>
<organism evidence="8 9">
    <name type="scientific">Faecousia intestinalis</name>
    <dbReference type="NCBI Taxonomy" id="3133167"/>
    <lineage>
        <taxon>Bacteria</taxon>
        <taxon>Bacillati</taxon>
        <taxon>Bacillota</taxon>
        <taxon>Clostridia</taxon>
        <taxon>Eubacteriales</taxon>
        <taxon>Oscillospiraceae</taxon>
        <taxon>Faecousia</taxon>
    </lineage>
</organism>
<evidence type="ECO:0000313" key="9">
    <source>
        <dbReference type="Proteomes" id="UP001491552"/>
    </source>
</evidence>
<comment type="caution">
    <text evidence="8">The sequence shown here is derived from an EMBL/GenBank/DDBJ whole genome shotgun (WGS) entry which is preliminary data.</text>
</comment>
<dbReference type="PANTHER" id="PTHR10073:SF12">
    <property type="entry name" value="DNA MISMATCH REPAIR PROTEIN MLH1"/>
    <property type="match status" value="1"/>
</dbReference>
<dbReference type="PANTHER" id="PTHR10073">
    <property type="entry name" value="DNA MISMATCH REPAIR PROTEIN MLH, PMS, MUTL"/>
    <property type="match status" value="1"/>
</dbReference>
<dbReference type="RefSeq" id="WP_349136689.1">
    <property type="nucleotide sequence ID" value="NZ_JBBMFF010000254.1"/>
</dbReference>
<dbReference type="PROSITE" id="PS00058">
    <property type="entry name" value="DNA_MISMATCH_REPAIR_1"/>
    <property type="match status" value="1"/>
</dbReference>
<dbReference type="InterPro" id="IPR020568">
    <property type="entry name" value="Ribosomal_Su5_D2-typ_SF"/>
</dbReference>
<sequence length="655" mass="71523">MPKIQQLSPHVADLIAAGEVVERPASAAKELVENAIDAGAHKVTVELRDGGMTFLRVTDDGCGMAAEDVETAFLRHATSKLHEAADLEAIHTLGFRGEALAAISSVSRIDVLTKTADAPFGTSLHLEAGVVTERGEAGCPNGTTMLVRDLFYNTPARMKFMKRDSVEASAVLSTVQRLALAHPEVAVRVLRDGQEQLSTPGDGKLLSAIYAVMGRQTAQEMTPVDGSWDKLSVTGFVTRPAATRGTRGSQIFFVNGRHVRSKLMTAALEQAYRNQLLQGRFPACVLHLHLPEHLVDVNVHPAKTEVRFLREQEVFDCVHYGVLGALEQASGRVQMKLKPQNDGNSAFRTMSAAEYRAAAAALQDGPRPAASRTVLEQIGSLTERRDGAALASPKPVQPVTRPEPPCPAPQPAAPVQQREAPVQMPPPQPERQTPGKHGEPPVKREEPARPEPKQTEETQQELPLPKVPDYRIIGEALNTYILVEQAGSLLLIDKHAAHERILFEKLRADTEPVMPQLLLTPVLCEPEREEAAVLLENAELLAQYGYEISDYGDGVLAIRQIPTEIAPDDAAQSLTALAAELLTGRHADPTELRDRLLHTIACKAAIKGGWHTDPKEWEAVVHEVLTRNDLKYCPHGRPICLELTASQLERQFKRA</sequence>
<dbReference type="InterPro" id="IPR038973">
    <property type="entry name" value="MutL/Mlh/Pms-like"/>
</dbReference>
<dbReference type="CDD" id="cd00782">
    <property type="entry name" value="MutL_Trans"/>
    <property type="match status" value="1"/>
</dbReference>
<reference evidence="8 9" key="1">
    <citation type="submission" date="2024-03" db="EMBL/GenBank/DDBJ databases">
        <title>Human intestinal bacterial collection.</title>
        <authorList>
            <person name="Pauvert C."/>
            <person name="Hitch T.C.A."/>
            <person name="Clavel T."/>
        </authorList>
    </citation>
    <scope>NUCLEOTIDE SEQUENCE [LARGE SCALE GENOMIC DNA]</scope>
    <source>
        <strain evidence="8 9">CLA-AA-H192</strain>
    </source>
</reference>
<dbReference type="Gene3D" id="3.30.230.10">
    <property type="match status" value="1"/>
</dbReference>
<dbReference type="Pfam" id="PF13589">
    <property type="entry name" value="HATPase_c_3"/>
    <property type="match status" value="1"/>
</dbReference>
<evidence type="ECO:0000256" key="2">
    <source>
        <dbReference type="ARBA" id="ARBA00022763"/>
    </source>
</evidence>
<evidence type="ECO:0000259" key="6">
    <source>
        <dbReference type="SMART" id="SM00853"/>
    </source>
</evidence>
<protein>
    <recommendedName>
        <fullName evidence="4">DNA mismatch repair protein MutL</fullName>
    </recommendedName>
</protein>
<dbReference type="NCBIfam" id="TIGR00585">
    <property type="entry name" value="mutl"/>
    <property type="match status" value="1"/>
</dbReference>
<name>A0ABV1G9A2_9FIRM</name>
<accession>A0ABV1G9A2</accession>
<keyword evidence="2 4" id="KW-0227">DNA damage</keyword>
<evidence type="ECO:0000256" key="4">
    <source>
        <dbReference type="HAMAP-Rule" id="MF_00149"/>
    </source>
</evidence>
<keyword evidence="8" id="KW-0378">Hydrolase</keyword>
<dbReference type="Gene3D" id="3.30.565.10">
    <property type="entry name" value="Histidine kinase-like ATPase, C-terminal domain"/>
    <property type="match status" value="1"/>
</dbReference>
<dbReference type="SMART" id="SM00853">
    <property type="entry name" value="MutL_C"/>
    <property type="match status" value="1"/>
</dbReference>
<keyword evidence="9" id="KW-1185">Reference proteome</keyword>
<dbReference type="InterPro" id="IPR014721">
    <property type="entry name" value="Ribsml_uS5_D2-typ_fold_subgr"/>
</dbReference>
<evidence type="ECO:0000313" key="8">
    <source>
        <dbReference type="EMBL" id="MEQ2511986.1"/>
    </source>
</evidence>
<keyword evidence="8" id="KW-0255">Endonuclease</keyword>
<dbReference type="Gene3D" id="3.30.1370.100">
    <property type="entry name" value="MutL, C-terminal domain, regulatory subdomain"/>
    <property type="match status" value="1"/>
</dbReference>
<comment type="function">
    <text evidence="4">This protein is involved in the repair of mismatches in DNA. It is required for dam-dependent methyl-directed DNA mismatch repair. May act as a 'molecular matchmaker', a protein that promotes the formation of a stable complex between two or more DNA-binding proteins in an ATP-dependent manner without itself being part of a final effector complex.</text>
</comment>
<evidence type="ECO:0000259" key="7">
    <source>
        <dbReference type="SMART" id="SM01340"/>
    </source>
</evidence>
<feature type="compositionally biased region" description="Low complexity" evidence="5">
    <location>
        <begin position="413"/>
        <end position="422"/>
    </location>
</feature>
<dbReference type="InterPro" id="IPR037198">
    <property type="entry name" value="MutL_C_sf"/>
</dbReference>
<feature type="domain" description="MutL C-terminal dimerisation" evidence="6">
    <location>
        <begin position="472"/>
        <end position="612"/>
    </location>
</feature>
<dbReference type="SUPFAM" id="SSF55874">
    <property type="entry name" value="ATPase domain of HSP90 chaperone/DNA topoisomerase II/histidine kinase"/>
    <property type="match status" value="1"/>
</dbReference>
<dbReference type="InterPro" id="IPR014790">
    <property type="entry name" value="MutL_C"/>
</dbReference>
<dbReference type="EMBL" id="JBBMFF010000254">
    <property type="protein sequence ID" value="MEQ2511986.1"/>
    <property type="molecule type" value="Genomic_DNA"/>
</dbReference>
<keyword evidence="8" id="KW-0540">Nuclease</keyword>
<gene>
    <name evidence="4 8" type="primary">mutL</name>
    <name evidence="8" type="ORF">WMO66_12165</name>
</gene>
<dbReference type="InterPro" id="IPR020667">
    <property type="entry name" value="DNA_mismatch_repair_MutL"/>
</dbReference>
<dbReference type="InterPro" id="IPR042121">
    <property type="entry name" value="MutL_C_regsub"/>
</dbReference>
<dbReference type="InterPro" id="IPR002099">
    <property type="entry name" value="MutL/Mlh/PMS"/>
</dbReference>
<dbReference type="Proteomes" id="UP001491552">
    <property type="component" value="Unassembled WGS sequence"/>
</dbReference>
<dbReference type="HAMAP" id="MF_00149">
    <property type="entry name" value="DNA_mis_repair"/>
    <property type="match status" value="1"/>
</dbReference>
<feature type="compositionally biased region" description="Pro residues" evidence="5">
    <location>
        <begin position="401"/>
        <end position="412"/>
    </location>
</feature>
<keyword evidence="3 4" id="KW-0234">DNA repair</keyword>
<evidence type="ECO:0000256" key="5">
    <source>
        <dbReference type="SAM" id="MobiDB-lite"/>
    </source>
</evidence>